<reference evidence="2 3" key="2">
    <citation type="submission" date="2018-11" db="EMBL/GenBank/DDBJ databases">
        <authorList>
            <consortium name="Pathogen Informatics"/>
        </authorList>
    </citation>
    <scope>NUCLEOTIDE SEQUENCE [LARGE SCALE GENOMIC DNA]</scope>
</reference>
<reference evidence="4" key="1">
    <citation type="submission" date="2016-06" db="UniProtKB">
        <authorList>
            <consortium name="WormBaseParasite"/>
        </authorList>
    </citation>
    <scope>IDENTIFICATION</scope>
</reference>
<dbReference type="AlphaFoldDB" id="A0A183E2I4"/>
<organism evidence="4">
    <name type="scientific">Gongylonema pulchrum</name>
    <dbReference type="NCBI Taxonomy" id="637853"/>
    <lineage>
        <taxon>Eukaryota</taxon>
        <taxon>Metazoa</taxon>
        <taxon>Ecdysozoa</taxon>
        <taxon>Nematoda</taxon>
        <taxon>Chromadorea</taxon>
        <taxon>Rhabditida</taxon>
        <taxon>Spirurina</taxon>
        <taxon>Spiruromorpha</taxon>
        <taxon>Spiruroidea</taxon>
        <taxon>Gongylonematidae</taxon>
        <taxon>Gongylonema</taxon>
    </lineage>
</organism>
<keyword evidence="1" id="KW-0812">Transmembrane</keyword>
<protein>
    <submittedName>
        <fullName evidence="4">Secreted protein</fullName>
    </submittedName>
</protein>
<dbReference type="Proteomes" id="UP000271098">
    <property type="component" value="Unassembled WGS sequence"/>
</dbReference>
<feature type="transmembrane region" description="Helical" evidence="1">
    <location>
        <begin position="6"/>
        <end position="32"/>
    </location>
</feature>
<evidence type="ECO:0000313" key="3">
    <source>
        <dbReference type="Proteomes" id="UP000271098"/>
    </source>
</evidence>
<evidence type="ECO:0000313" key="2">
    <source>
        <dbReference type="EMBL" id="VDN25507.1"/>
    </source>
</evidence>
<dbReference type="WBParaSite" id="GPUH_0001519501-mRNA-1">
    <property type="protein sequence ID" value="GPUH_0001519501-mRNA-1"/>
    <property type="gene ID" value="GPUH_0001519501"/>
</dbReference>
<gene>
    <name evidence="2" type="ORF">GPUH_LOCUS15174</name>
</gene>
<name>A0A183E2I4_9BILA</name>
<dbReference type="EMBL" id="UYRT01082116">
    <property type="protein sequence ID" value="VDN25507.1"/>
    <property type="molecule type" value="Genomic_DNA"/>
</dbReference>
<accession>A0A183E2I4</accession>
<keyword evidence="1" id="KW-0472">Membrane</keyword>
<proteinExistence type="predicted"/>
<evidence type="ECO:0000256" key="1">
    <source>
        <dbReference type="SAM" id="Phobius"/>
    </source>
</evidence>
<keyword evidence="1" id="KW-1133">Transmembrane helix</keyword>
<keyword evidence="3" id="KW-1185">Reference proteome</keyword>
<sequence length="95" mass="10181">MTGAAGAIGVGAAGTAGSFVVVALVVVIAMSYRHQHLHRHHHRTEGILLSTQSSTPRPVLLLRPAIPHPVARPHLPPQPSFRYIICSVIIFIVLV</sequence>
<evidence type="ECO:0000313" key="4">
    <source>
        <dbReference type="WBParaSite" id="GPUH_0001519501-mRNA-1"/>
    </source>
</evidence>